<dbReference type="PANTHER" id="PTHR43976">
    <property type="entry name" value="SHORT CHAIN DEHYDROGENASE"/>
    <property type="match status" value="1"/>
</dbReference>
<dbReference type="InterPro" id="IPR002347">
    <property type="entry name" value="SDR_fam"/>
</dbReference>
<name>A0A179DDR8_9SPHI</name>
<evidence type="ECO:0000313" key="5">
    <source>
        <dbReference type="Proteomes" id="UP000078459"/>
    </source>
</evidence>
<dbReference type="PRINTS" id="PR00081">
    <property type="entry name" value="GDHRDH"/>
</dbReference>
<organism evidence="4 5">
    <name type="scientific">Pedobacter psychrophilus</name>
    <dbReference type="NCBI Taxonomy" id="1826909"/>
    <lineage>
        <taxon>Bacteria</taxon>
        <taxon>Pseudomonadati</taxon>
        <taxon>Bacteroidota</taxon>
        <taxon>Sphingobacteriia</taxon>
        <taxon>Sphingobacteriales</taxon>
        <taxon>Sphingobacteriaceae</taxon>
        <taxon>Pedobacter</taxon>
    </lineage>
</organism>
<dbReference type="InterPro" id="IPR051911">
    <property type="entry name" value="SDR_oxidoreductase"/>
</dbReference>
<dbReference type="EMBL" id="LWHJ01000029">
    <property type="protein sequence ID" value="OAQ38952.1"/>
    <property type="molecule type" value="Genomic_DNA"/>
</dbReference>
<keyword evidence="5" id="KW-1185">Reference proteome</keyword>
<dbReference type="CDD" id="cd05374">
    <property type="entry name" value="17beta-HSD-like_SDR_c"/>
    <property type="match status" value="1"/>
</dbReference>
<dbReference type="AlphaFoldDB" id="A0A179DDR8"/>
<sequence length="271" mass="30278">MTKTILITGASTGIGKLTAIYFAKKGWNVAATMRTVEKGKDLLSFTNIKLFALDVMDEGSIKQAIDNTISAFGNIDVLFNNAGYALVGAFEAMDQNQIKKQFDTNVFGVMNVTRAVLPHFRAKKDGVIINTTSMGGLITFPLYSVYHSTKWALEGFMESLQFELKPFNIKVKNIEPGAIKTEFENAIDYVSTKAYDNYTHQAHKNMLDSYKTAPTAEVVAEKVWQAANDGSYRLRYPVGGQGPLLLFMRWLLPLSWFTKMVRSQVEKGIKN</sequence>
<dbReference type="InterPro" id="IPR036291">
    <property type="entry name" value="NAD(P)-bd_dom_sf"/>
</dbReference>
<comment type="similarity">
    <text evidence="1 3">Belongs to the short-chain dehydrogenases/reductases (SDR) family.</text>
</comment>
<keyword evidence="2" id="KW-0560">Oxidoreductase</keyword>
<dbReference type="OrthoDB" id="1235794at2"/>
<dbReference type="PRINTS" id="PR00080">
    <property type="entry name" value="SDRFAMILY"/>
</dbReference>
<reference evidence="4 5" key="1">
    <citation type="submission" date="2016-04" db="EMBL/GenBank/DDBJ databases">
        <authorList>
            <person name="Evans L.H."/>
            <person name="Alamgir A."/>
            <person name="Owens N."/>
            <person name="Weber N.D."/>
            <person name="Virtaneva K."/>
            <person name="Barbian K."/>
            <person name="Babar A."/>
            <person name="Rosenke K."/>
        </authorList>
    </citation>
    <scope>NUCLEOTIDE SEQUENCE [LARGE SCALE GENOMIC DNA]</scope>
    <source>
        <strain evidence="4 5">CCM 8644</strain>
    </source>
</reference>
<dbReference type="SUPFAM" id="SSF51735">
    <property type="entry name" value="NAD(P)-binding Rossmann-fold domains"/>
    <property type="match status" value="1"/>
</dbReference>
<dbReference type="Proteomes" id="UP000078459">
    <property type="component" value="Unassembled WGS sequence"/>
</dbReference>
<comment type="caution">
    <text evidence="4">The sequence shown here is derived from an EMBL/GenBank/DDBJ whole genome shotgun (WGS) entry which is preliminary data.</text>
</comment>
<reference evidence="4 5" key="2">
    <citation type="submission" date="2016-06" db="EMBL/GenBank/DDBJ databases">
        <title>Pedobacter psychrophilus sp. nov., isolated from Antarctic fragmentary rock.</title>
        <authorList>
            <person name="Svec P."/>
        </authorList>
    </citation>
    <scope>NUCLEOTIDE SEQUENCE [LARGE SCALE GENOMIC DNA]</scope>
    <source>
        <strain evidence="4 5">CCM 8644</strain>
    </source>
</reference>
<evidence type="ECO:0000256" key="3">
    <source>
        <dbReference type="RuleBase" id="RU000363"/>
    </source>
</evidence>
<dbReference type="Gene3D" id="3.40.50.720">
    <property type="entry name" value="NAD(P)-binding Rossmann-like Domain"/>
    <property type="match status" value="1"/>
</dbReference>
<dbReference type="STRING" id="1826909.A5893_13015"/>
<accession>A0A179DDR8</accession>
<protein>
    <submittedName>
        <fullName evidence="4">Short-chain dehydrogenase/reductase</fullName>
    </submittedName>
</protein>
<proteinExistence type="inferred from homology"/>
<evidence type="ECO:0000256" key="2">
    <source>
        <dbReference type="ARBA" id="ARBA00023002"/>
    </source>
</evidence>
<dbReference type="Pfam" id="PF00106">
    <property type="entry name" value="adh_short"/>
    <property type="match status" value="1"/>
</dbReference>
<dbReference type="RefSeq" id="WP_068823104.1">
    <property type="nucleotide sequence ID" value="NZ_LWHJ01000029.1"/>
</dbReference>
<dbReference type="PANTHER" id="PTHR43976:SF16">
    <property type="entry name" value="SHORT-CHAIN DEHYDROGENASE_REDUCTASE FAMILY PROTEIN"/>
    <property type="match status" value="1"/>
</dbReference>
<evidence type="ECO:0000313" key="4">
    <source>
        <dbReference type="EMBL" id="OAQ38952.1"/>
    </source>
</evidence>
<gene>
    <name evidence="4" type="ORF">A5893_13015</name>
</gene>
<evidence type="ECO:0000256" key="1">
    <source>
        <dbReference type="ARBA" id="ARBA00006484"/>
    </source>
</evidence>
<dbReference type="GO" id="GO:0016491">
    <property type="term" value="F:oxidoreductase activity"/>
    <property type="evidence" value="ECO:0007669"/>
    <property type="project" value="UniProtKB-KW"/>
</dbReference>